<dbReference type="InterPro" id="IPR027417">
    <property type="entry name" value="P-loop_NTPase"/>
</dbReference>
<dbReference type="NCBIfam" id="NF041292">
    <property type="entry name" value="StbB"/>
    <property type="match status" value="1"/>
</dbReference>
<keyword evidence="1" id="KW-0614">Plasmid</keyword>
<evidence type="ECO:0000313" key="2">
    <source>
        <dbReference type="Proteomes" id="UP000324392"/>
    </source>
</evidence>
<dbReference type="EMBL" id="AP019532">
    <property type="protein sequence ID" value="BBI93096.1"/>
    <property type="molecule type" value="Genomic_DNA"/>
</dbReference>
<reference evidence="1 2" key="1">
    <citation type="submission" date="2019-03" db="EMBL/GenBank/DDBJ databases">
        <title>The genome sequence of Candidatus Serratia symbiotica strain IS.</title>
        <authorList>
            <person name="Nikoh N."/>
            <person name="Koga R."/>
            <person name="Oshima K."/>
            <person name="Hattori M."/>
            <person name="Fukatsu T."/>
        </authorList>
    </citation>
    <scope>NUCLEOTIDE SEQUENCE [LARGE SCALE GENOMIC DNA]</scope>
    <source>
        <strain evidence="1 2">IS</strain>
        <plasmid evidence="2">pssyis1 dna</plasmid>
    </source>
</reference>
<dbReference type="Proteomes" id="UP000324392">
    <property type="component" value="Plasmid pSsyis1"/>
</dbReference>
<dbReference type="AlphaFoldDB" id="A0A455VR13"/>
<organism evidence="1 2">
    <name type="scientific">Serratia symbiotica</name>
    <dbReference type="NCBI Taxonomy" id="138074"/>
    <lineage>
        <taxon>Bacteria</taxon>
        <taxon>Pseudomonadati</taxon>
        <taxon>Pseudomonadota</taxon>
        <taxon>Gammaproteobacteria</taxon>
        <taxon>Enterobacterales</taxon>
        <taxon>Yersiniaceae</taxon>
        <taxon>Serratia</taxon>
    </lineage>
</organism>
<protein>
    <recommendedName>
        <fullName evidence="3">StdB protein</fullName>
    </recommendedName>
</protein>
<name>A0A455VR13_9GAMM</name>
<accession>A0A455VR13</accession>
<proteinExistence type="predicted"/>
<dbReference type="SUPFAM" id="SSF52540">
    <property type="entry name" value="P-loop containing nucleoside triphosphate hydrolases"/>
    <property type="match status" value="1"/>
</dbReference>
<evidence type="ECO:0000313" key="1">
    <source>
        <dbReference type="EMBL" id="BBI93096.1"/>
    </source>
</evidence>
<geneLocation type="plasmid" evidence="2">
    <name>pssyis1 dna</name>
</geneLocation>
<gene>
    <name evidence="1" type="primary">stbB</name>
    <name evidence="1" type="ORF">SSYIS1_41070</name>
</gene>
<evidence type="ECO:0008006" key="3">
    <source>
        <dbReference type="Google" id="ProtNLM"/>
    </source>
</evidence>
<dbReference type="RefSeq" id="WP_149591039.1">
    <property type="nucleotide sequence ID" value="NZ_AP019532.1"/>
</dbReference>
<dbReference type="InterPro" id="IPR047985">
    <property type="entry name" value="StbB-like"/>
</dbReference>
<sequence length="238" mass="26916">MKVAVINYSGSVGKTLVSTYLLAPRMKDVKFFSVETINQSATDLGIEDVVSFKGDDFSKLIEDIVFEDSAIIDIGASNVEQFLMSMSRFDGGANEFDLYFIPVTKEDKTIKESMKTAHTLNKAGVEKDKIVFVPNRITPGEDVEKVLEAIFSFVKETNIGKIDKNSVIYDSEVYEYLAHHKISFESLTEEDAEAFKVRAKQSNDVDERRKMARRYTYMKQAIPVKNNLDKTYALLIGE</sequence>